<keyword evidence="4" id="KW-0969">Cilium</keyword>
<organism evidence="6 7">
    <name type="scientific">Protopolystoma xenopodis</name>
    <dbReference type="NCBI Taxonomy" id="117903"/>
    <lineage>
        <taxon>Eukaryota</taxon>
        <taxon>Metazoa</taxon>
        <taxon>Spiralia</taxon>
        <taxon>Lophotrochozoa</taxon>
        <taxon>Platyhelminthes</taxon>
        <taxon>Monogenea</taxon>
        <taxon>Polyopisthocotylea</taxon>
        <taxon>Polystomatidea</taxon>
        <taxon>Polystomatidae</taxon>
        <taxon>Protopolystoma</taxon>
    </lineage>
</organism>
<dbReference type="InterPro" id="IPR032675">
    <property type="entry name" value="LRR_dom_sf"/>
</dbReference>
<evidence type="ECO:0000256" key="3">
    <source>
        <dbReference type="ARBA" id="ARBA00022737"/>
    </source>
</evidence>
<evidence type="ECO:0000313" key="6">
    <source>
        <dbReference type="EMBL" id="VEL19870.1"/>
    </source>
</evidence>
<dbReference type="Proteomes" id="UP000784294">
    <property type="component" value="Unassembled WGS sequence"/>
</dbReference>
<evidence type="ECO:0000256" key="4">
    <source>
        <dbReference type="ARBA" id="ARBA00023069"/>
    </source>
</evidence>
<evidence type="ECO:0008006" key="8">
    <source>
        <dbReference type="Google" id="ProtNLM"/>
    </source>
</evidence>
<keyword evidence="3" id="KW-0677">Repeat</keyword>
<name>A0A3S5A4U6_9PLAT</name>
<protein>
    <recommendedName>
        <fullName evidence="8">Protein phosphatase 1 regulatory subunit 7</fullName>
    </recommendedName>
</protein>
<dbReference type="OrthoDB" id="7451790at2759"/>
<keyword evidence="2" id="KW-0433">Leucine-rich repeat</keyword>
<dbReference type="PANTHER" id="PTHR45973:SF9">
    <property type="entry name" value="LEUCINE-RICH REPEAT-CONTAINING PROTEIN 46"/>
    <property type="match status" value="1"/>
</dbReference>
<dbReference type="SMART" id="SM00365">
    <property type="entry name" value="LRR_SD22"/>
    <property type="match status" value="4"/>
</dbReference>
<sequence length="144" mass="16719">MDRGKRIETLISGNRIIHIEGLDRLVNLEQLYLSQNGITSIKGLDNLKKLQTLDLASNMIDKITNIEHLDLLEEFWFNDNRVSSWDELKILTSLKSLHTLYLERNPIYYANADKTKMNPDYRRKILLLLPKLRQLDANLTGVGL</sequence>
<evidence type="ECO:0000256" key="5">
    <source>
        <dbReference type="ARBA" id="ARBA00023273"/>
    </source>
</evidence>
<comment type="subcellular location">
    <subcellularLocation>
        <location evidence="1">Cell projection</location>
        <location evidence="1">Cilium</location>
    </subcellularLocation>
</comment>
<dbReference type="Pfam" id="PF12799">
    <property type="entry name" value="LRR_4"/>
    <property type="match status" value="1"/>
</dbReference>
<evidence type="ECO:0000256" key="2">
    <source>
        <dbReference type="ARBA" id="ARBA00022614"/>
    </source>
</evidence>
<dbReference type="AlphaFoldDB" id="A0A3S5A4U6"/>
<dbReference type="InterPro" id="IPR001611">
    <property type="entry name" value="Leu-rich_rpt"/>
</dbReference>
<dbReference type="PROSITE" id="PS51450">
    <property type="entry name" value="LRR"/>
    <property type="match status" value="2"/>
</dbReference>
<dbReference type="PANTHER" id="PTHR45973">
    <property type="entry name" value="PROTEIN PHOSPHATASE 1 REGULATORY SUBUNIT SDS22-RELATED"/>
    <property type="match status" value="1"/>
</dbReference>
<keyword evidence="7" id="KW-1185">Reference proteome</keyword>
<dbReference type="Gene3D" id="3.80.10.10">
    <property type="entry name" value="Ribonuclease Inhibitor"/>
    <property type="match status" value="1"/>
</dbReference>
<dbReference type="InterPro" id="IPR050576">
    <property type="entry name" value="Cilia_flagella_integrity"/>
</dbReference>
<dbReference type="SUPFAM" id="SSF52058">
    <property type="entry name" value="L domain-like"/>
    <property type="match status" value="1"/>
</dbReference>
<comment type="caution">
    <text evidence="6">The sequence shown here is derived from an EMBL/GenBank/DDBJ whole genome shotgun (WGS) entry which is preliminary data.</text>
</comment>
<evidence type="ECO:0000256" key="1">
    <source>
        <dbReference type="ARBA" id="ARBA00004138"/>
    </source>
</evidence>
<dbReference type="InterPro" id="IPR025875">
    <property type="entry name" value="Leu-rich_rpt_4"/>
</dbReference>
<keyword evidence="5" id="KW-0966">Cell projection</keyword>
<dbReference type="EMBL" id="CAAALY010043672">
    <property type="protein sequence ID" value="VEL19870.1"/>
    <property type="molecule type" value="Genomic_DNA"/>
</dbReference>
<reference evidence="6" key="1">
    <citation type="submission" date="2018-11" db="EMBL/GenBank/DDBJ databases">
        <authorList>
            <consortium name="Pathogen Informatics"/>
        </authorList>
    </citation>
    <scope>NUCLEOTIDE SEQUENCE</scope>
</reference>
<evidence type="ECO:0000313" key="7">
    <source>
        <dbReference type="Proteomes" id="UP000784294"/>
    </source>
</evidence>
<gene>
    <name evidence="6" type="ORF">PXEA_LOCUS13310</name>
</gene>
<accession>A0A3S5A4U6</accession>
<proteinExistence type="predicted"/>